<dbReference type="InterPro" id="IPR014710">
    <property type="entry name" value="RmlC-like_jellyroll"/>
</dbReference>
<feature type="domain" description="HTH araC/xylS-type" evidence="4">
    <location>
        <begin position="190"/>
        <end position="290"/>
    </location>
</feature>
<dbReference type="PANTHER" id="PTHR43280:SF2">
    <property type="entry name" value="HTH-TYPE TRANSCRIPTIONAL REGULATOR EXSA"/>
    <property type="match status" value="1"/>
</dbReference>
<keyword evidence="6" id="KW-1185">Reference proteome</keyword>
<evidence type="ECO:0000313" key="6">
    <source>
        <dbReference type="Proteomes" id="UP000198432"/>
    </source>
</evidence>
<keyword evidence="2" id="KW-0238">DNA-binding</keyword>
<dbReference type="GO" id="GO:0043565">
    <property type="term" value="F:sequence-specific DNA binding"/>
    <property type="evidence" value="ECO:0007669"/>
    <property type="project" value="InterPro"/>
</dbReference>
<evidence type="ECO:0000256" key="2">
    <source>
        <dbReference type="ARBA" id="ARBA00023125"/>
    </source>
</evidence>
<dbReference type="InterPro" id="IPR009057">
    <property type="entry name" value="Homeodomain-like_sf"/>
</dbReference>
<sequence length="306" mass="35848">MVDMAICLYFHCMKRYIQYEPFNIYQFDTSHWQHPVHKHSYFEIIFIRSGRGLHVINDNTVLYTAGDVFLLGPEDYHYFDIQEHTTFCYIRFTAVYIKDQVTAPDWMRTIDFILNSPYTCSGTIVTDAKEKEHLDHLLSVLLHEYNNRGESAYELIMHSILKAMLAILARNMVRQKLGERKKTKSARLIEDMMLYISQHIYEPDALRIERLVEKFNFSPSYLSVFFKKETGESLQQYILQYKLKMIESRLLFSQMSISQIGYEFGFADGSHLNKLFKKHYGLAPGEYRAAAMVDKGKSGANGTWTT</sequence>
<dbReference type="InterPro" id="IPR018062">
    <property type="entry name" value="HTH_AraC-typ_CS"/>
</dbReference>
<dbReference type="PANTHER" id="PTHR43280">
    <property type="entry name" value="ARAC-FAMILY TRANSCRIPTIONAL REGULATOR"/>
    <property type="match status" value="1"/>
</dbReference>
<dbReference type="EMBL" id="FZOQ01000020">
    <property type="protein sequence ID" value="SNT00198.1"/>
    <property type="molecule type" value="Genomic_DNA"/>
</dbReference>
<keyword evidence="1" id="KW-0805">Transcription regulation</keyword>
<name>A0A239J406_9BACT</name>
<dbReference type="Proteomes" id="UP000198432">
    <property type="component" value="Unassembled WGS sequence"/>
</dbReference>
<keyword evidence="3" id="KW-0804">Transcription</keyword>
<dbReference type="SUPFAM" id="SSF46689">
    <property type="entry name" value="Homeodomain-like"/>
    <property type="match status" value="2"/>
</dbReference>
<dbReference type="SMART" id="SM00342">
    <property type="entry name" value="HTH_ARAC"/>
    <property type="match status" value="1"/>
</dbReference>
<dbReference type="Gene3D" id="1.10.10.60">
    <property type="entry name" value="Homeodomain-like"/>
    <property type="match status" value="2"/>
</dbReference>
<evidence type="ECO:0000313" key="5">
    <source>
        <dbReference type="EMBL" id="SNT00198.1"/>
    </source>
</evidence>
<dbReference type="PROSITE" id="PS00041">
    <property type="entry name" value="HTH_ARAC_FAMILY_1"/>
    <property type="match status" value="1"/>
</dbReference>
<dbReference type="InterPro" id="IPR018060">
    <property type="entry name" value="HTH_AraC"/>
</dbReference>
<dbReference type="AlphaFoldDB" id="A0A239J406"/>
<dbReference type="Gene3D" id="2.60.120.10">
    <property type="entry name" value="Jelly Rolls"/>
    <property type="match status" value="1"/>
</dbReference>
<dbReference type="OrthoDB" id="2569619at2"/>
<dbReference type="PROSITE" id="PS01124">
    <property type="entry name" value="HTH_ARAC_FAMILY_2"/>
    <property type="match status" value="1"/>
</dbReference>
<evidence type="ECO:0000256" key="1">
    <source>
        <dbReference type="ARBA" id="ARBA00023015"/>
    </source>
</evidence>
<proteinExistence type="predicted"/>
<dbReference type="Pfam" id="PF12833">
    <property type="entry name" value="HTH_18"/>
    <property type="match status" value="1"/>
</dbReference>
<dbReference type="Pfam" id="PF02311">
    <property type="entry name" value="AraC_binding"/>
    <property type="match status" value="1"/>
</dbReference>
<dbReference type="InterPro" id="IPR037923">
    <property type="entry name" value="HTH-like"/>
</dbReference>
<dbReference type="SUPFAM" id="SSF51215">
    <property type="entry name" value="Regulatory protein AraC"/>
    <property type="match status" value="1"/>
</dbReference>
<evidence type="ECO:0000259" key="4">
    <source>
        <dbReference type="PROSITE" id="PS01124"/>
    </source>
</evidence>
<reference evidence="6" key="1">
    <citation type="submission" date="2017-06" db="EMBL/GenBank/DDBJ databases">
        <authorList>
            <person name="Varghese N."/>
            <person name="Submissions S."/>
        </authorList>
    </citation>
    <scope>NUCLEOTIDE SEQUENCE [LARGE SCALE GENOMIC DNA]</scope>
    <source>
        <strain evidence="6">NKM1</strain>
    </source>
</reference>
<gene>
    <name evidence="5" type="ORF">SAMN06296052_12019</name>
</gene>
<organism evidence="5 6">
    <name type="scientific">Pontibacter ummariensis</name>
    <dbReference type="NCBI Taxonomy" id="1610492"/>
    <lineage>
        <taxon>Bacteria</taxon>
        <taxon>Pseudomonadati</taxon>
        <taxon>Bacteroidota</taxon>
        <taxon>Cytophagia</taxon>
        <taxon>Cytophagales</taxon>
        <taxon>Hymenobacteraceae</taxon>
        <taxon>Pontibacter</taxon>
    </lineage>
</organism>
<dbReference type="GO" id="GO:0003700">
    <property type="term" value="F:DNA-binding transcription factor activity"/>
    <property type="evidence" value="ECO:0007669"/>
    <property type="project" value="InterPro"/>
</dbReference>
<accession>A0A239J406</accession>
<evidence type="ECO:0000256" key="3">
    <source>
        <dbReference type="ARBA" id="ARBA00023163"/>
    </source>
</evidence>
<dbReference type="InterPro" id="IPR003313">
    <property type="entry name" value="AraC-bd"/>
</dbReference>
<protein>
    <submittedName>
        <fullName evidence="5">Transcriptional regulator, AraC family</fullName>
    </submittedName>
</protein>